<keyword evidence="9" id="KW-1185">Reference proteome</keyword>
<dbReference type="InterPro" id="IPR036250">
    <property type="entry name" value="AcylCo_DH-like_C"/>
</dbReference>
<dbReference type="PANTHER" id="PTHR43884">
    <property type="entry name" value="ACYL-COA DEHYDROGENASE"/>
    <property type="match status" value="1"/>
</dbReference>
<keyword evidence="5" id="KW-0560">Oxidoreductase</keyword>
<evidence type="ECO:0000256" key="5">
    <source>
        <dbReference type="ARBA" id="ARBA00023002"/>
    </source>
</evidence>
<feature type="domain" description="Acyl-CoA dehydrogenase/oxidase C-terminal" evidence="6">
    <location>
        <begin position="247"/>
        <end position="388"/>
    </location>
</feature>
<name>Q1YTZ4_9GAMM</name>
<comment type="cofactor">
    <cofactor evidence="1">
        <name>FAD</name>
        <dbReference type="ChEBI" id="CHEBI:57692"/>
    </cofactor>
</comment>
<reference evidence="8 9" key="1">
    <citation type="submission" date="2006-03" db="EMBL/GenBank/DDBJ databases">
        <authorList>
            <person name="Giovannoni S.J."/>
            <person name="Cho J.-C."/>
            <person name="Ferriera S."/>
            <person name="Johnson J."/>
            <person name="Kravitz S."/>
            <person name="Halpern A."/>
            <person name="Remington K."/>
            <person name="Beeson K."/>
            <person name="Tran B."/>
            <person name="Rogers Y.-H."/>
            <person name="Friedman R."/>
            <person name="Venter J.C."/>
        </authorList>
    </citation>
    <scope>NUCLEOTIDE SEQUENCE [LARGE SCALE GENOMIC DNA]</scope>
    <source>
        <strain evidence="8 9">HTCC2207</strain>
    </source>
</reference>
<dbReference type="InterPro" id="IPR046373">
    <property type="entry name" value="Acyl-CoA_Oxase/DH_mid-dom_sf"/>
</dbReference>
<dbReference type="Proteomes" id="UP000005555">
    <property type="component" value="Unassembled WGS sequence"/>
</dbReference>
<evidence type="ECO:0000259" key="7">
    <source>
        <dbReference type="Pfam" id="PF02771"/>
    </source>
</evidence>
<dbReference type="Pfam" id="PF02771">
    <property type="entry name" value="Acyl-CoA_dh_N"/>
    <property type="match status" value="1"/>
</dbReference>
<dbReference type="GO" id="GO:0050660">
    <property type="term" value="F:flavin adenine dinucleotide binding"/>
    <property type="evidence" value="ECO:0007669"/>
    <property type="project" value="InterPro"/>
</dbReference>
<dbReference type="InterPro" id="IPR013786">
    <property type="entry name" value="AcylCoA_DH/ox_N"/>
</dbReference>
<dbReference type="SUPFAM" id="SSF56645">
    <property type="entry name" value="Acyl-CoA dehydrogenase NM domain-like"/>
    <property type="match status" value="1"/>
</dbReference>
<protein>
    <submittedName>
        <fullName evidence="8">Acyl-CoA dehydrogenase family protein</fullName>
    </submittedName>
</protein>
<dbReference type="InterPro" id="IPR037069">
    <property type="entry name" value="AcylCoA_DH/ox_N_sf"/>
</dbReference>
<evidence type="ECO:0000259" key="6">
    <source>
        <dbReference type="Pfam" id="PF00441"/>
    </source>
</evidence>
<gene>
    <name evidence="8" type="ORF">GB2207_01027</name>
</gene>
<dbReference type="GO" id="GO:0003995">
    <property type="term" value="F:acyl-CoA dehydrogenase activity"/>
    <property type="evidence" value="ECO:0007669"/>
    <property type="project" value="TreeGrafter"/>
</dbReference>
<dbReference type="STRING" id="314287.GB2207_01027"/>
<proteinExistence type="inferred from homology"/>
<dbReference type="OrthoDB" id="7053515at2"/>
<dbReference type="InterPro" id="IPR009100">
    <property type="entry name" value="AcylCoA_DH/oxidase_NM_dom_sf"/>
</dbReference>
<comment type="similarity">
    <text evidence="2">Belongs to the acyl-CoA dehydrogenase family.</text>
</comment>
<sequence length="390" mass="41510">MTTSTLNGTTNIALSFSDEQAMLLDSAKSFCSHKSDINAVRSLLKSDSGHNPDVWQEMVALGWTGIAIPEQYGGFAMGLGSMVPVIESMGRHLLGTALITSTLAAQAILRGGSEAQREKWLPKIVAGTVGSMALLDNEDWGSKLCGVSTANSSSSDSSSKIVLSGKKLLVADATVADFFIVSINHSGNPALAIVEASQLTANAISANTLIDETKRAATVDFSGVTLSPDALLPQSEQALKDIRLIGALLIAAEATGTSAATLDCIVSYLTSRIQFGRLIGSYQSLKHPTVDILLQMDSSRSLIYHAATLLDKGPEIGPLEGDTEVACRMAKAQATETLLFAGDRAVQFHGGMGFTYDCDAMLYIRRAQWAQHQYGDAQHHRLHLARLLLD</sequence>
<evidence type="ECO:0000256" key="2">
    <source>
        <dbReference type="ARBA" id="ARBA00009347"/>
    </source>
</evidence>
<dbReference type="CDD" id="cd00567">
    <property type="entry name" value="ACAD"/>
    <property type="match status" value="1"/>
</dbReference>
<dbReference type="Pfam" id="PF00441">
    <property type="entry name" value="Acyl-CoA_dh_1"/>
    <property type="match status" value="1"/>
</dbReference>
<evidence type="ECO:0000313" key="8">
    <source>
        <dbReference type="EMBL" id="EAS47343.1"/>
    </source>
</evidence>
<dbReference type="Gene3D" id="1.10.540.10">
    <property type="entry name" value="Acyl-CoA dehydrogenase/oxidase, N-terminal domain"/>
    <property type="match status" value="1"/>
</dbReference>
<organism evidence="8 9">
    <name type="scientific">gamma proteobacterium HTCC2207</name>
    <dbReference type="NCBI Taxonomy" id="314287"/>
    <lineage>
        <taxon>Bacteria</taxon>
        <taxon>Pseudomonadati</taxon>
        <taxon>Pseudomonadota</taxon>
        <taxon>Gammaproteobacteria</taxon>
        <taxon>Cellvibrionales</taxon>
        <taxon>Porticoccaceae</taxon>
        <taxon>SAR92 clade</taxon>
    </lineage>
</organism>
<keyword evidence="4" id="KW-0274">FAD</keyword>
<evidence type="ECO:0000256" key="3">
    <source>
        <dbReference type="ARBA" id="ARBA00022630"/>
    </source>
</evidence>
<comment type="caution">
    <text evidence="8">The sequence shown here is derived from an EMBL/GenBank/DDBJ whole genome shotgun (WGS) entry which is preliminary data.</text>
</comment>
<evidence type="ECO:0000256" key="4">
    <source>
        <dbReference type="ARBA" id="ARBA00022827"/>
    </source>
</evidence>
<dbReference type="InterPro" id="IPR009075">
    <property type="entry name" value="AcylCo_DH/oxidase_C"/>
</dbReference>
<evidence type="ECO:0000313" key="9">
    <source>
        <dbReference type="Proteomes" id="UP000005555"/>
    </source>
</evidence>
<dbReference type="eggNOG" id="COG1960">
    <property type="taxonomic scope" value="Bacteria"/>
</dbReference>
<dbReference type="EMBL" id="AAPI01000002">
    <property type="protein sequence ID" value="EAS47343.1"/>
    <property type="molecule type" value="Genomic_DNA"/>
</dbReference>
<dbReference type="AlphaFoldDB" id="Q1YTZ4"/>
<evidence type="ECO:0000256" key="1">
    <source>
        <dbReference type="ARBA" id="ARBA00001974"/>
    </source>
</evidence>
<feature type="domain" description="Acyl-CoA dehydrogenase/oxidase N-terminal" evidence="7">
    <location>
        <begin position="17"/>
        <end position="127"/>
    </location>
</feature>
<dbReference type="Gene3D" id="1.20.140.10">
    <property type="entry name" value="Butyryl-CoA Dehydrogenase, subunit A, domain 3"/>
    <property type="match status" value="1"/>
</dbReference>
<dbReference type="Gene3D" id="2.40.110.10">
    <property type="entry name" value="Butyryl-CoA Dehydrogenase, subunit A, domain 2"/>
    <property type="match status" value="1"/>
</dbReference>
<dbReference type="SUPFAM" id="SSF47203">
    <property type="entry name" value="Acyl-CoA dehydrogenase C-terminal domain-like"/>
    <property type="match status" value="1"/>
</dbReference>
<keyword evidence="3" id="KW-0285">Flavoprotein</keyword>
<dbReference type="PANTHER" id="PTHR43884:SF20">
    <property type="entry name" value="ACYL-COA DEHYDROGENASE FADE28"/>
    <property type="match status" value="1"/>
</dbReference>
<dbReference type="HOGENOM" id="CLU_018204_5_2_6"/>
<accession>Q1YTZ4</accession>